<dbReference type="SMART" id="SM00368">
    <property type="entry name" value="LRR_RI"/>
    <property type="match status" value="1"/>
</dbReference>
<dbReference type="InterPro" id="IPR001611">
    <property type="entry name" value="Leu-rich_rpt"/>
</dbReference>
<dbReference type="SUPFAM" id="SSF52047">
    <property type="entry name" value="RNI-like"/>
    <property type="match status" value="1"/>
</dbReference>
<dbReference type="InterPro" id="IPR051261">
    <property type="entry name" value="NLR"/>
</dbReference>
<dbReference type="Proteomes" id="UP001529510">
    <property type="component" value="Unassembled WGS sequence"/>
</dbReference>
<evidence type="ECO:0000256" key="1">
    <source>
        <dbReference type="ARBA" id="ARBA00022614"/>
    </source>
</evidence>
<sequence length="58" mass="6365">LAECNFTGQCCEIVVSALQSFSCPIRELDLSNNDLQDTGVKMLSDALKSTNCNLEILR</sequence>
<name>A0ABD0MFU2_CIRMR</name>
<proteinExistence type="predicted"/>
<dbReference type="AlphaFoldDB" id="A0ABD0MFU2"/>
<accession>A0ABD0MFU2</accession>
<feature type="non-terminal residue" evidence="3">
    <location>
        <position position="1"/>
    </location>
</feature>
<evidence type="ECO:0000256" key="2">
    <source>
        <dbReference type="ARBA" id="ARBA00022737"/>
    </source>
</evidence>
<evidence type="ECO:0000313" key="3">
    <source>
        <dbReference type="EMBL" id="KAL0149123.1"/>
    </source>
</evidence>
<comment type="caution">
    <text evidence="3">The sequence shown here is derived from an EMBL/GenBank/DDBJ whole genome shotgun (WGS) entry which is preliminary data.</text>
</comment>
<dbReference type="Pfam" id="PF13516">
    <property type="entry name" value="LRR_6"/>
    <property type="match status" value="1"/>
</dbReference>
<keyword evidence="4" id="KW-1185">Reference proteome</keyword>
<gene>
    <name evidence="3" type="ORF">M9458_055555</name>
</gene>
<feature type="non-terminal residue" evidence="3">
    <location>
        <position position="58"/>
    </location>
</feature>
<reference evidence="3 4" key="1">
    <citation type="submission" date="2024-05" db="EMBL/GenBank/DDBJ databases">
        <title>Genome sequencing and assembly of Indian major carp, Cirrhinus mrigala (Hamilton, 1822).</title>
        <authorList>
            <person name="Mohindra V."/>
            <person name="Chowdhury L.M."/>
            <person name="Lal K."/>
            <person name="Jena J.K."/>
        </authorList>
    </citation>
    <scope>NUCLEOTIDE SEQUENCE [LARGE SCALE GENOMIC DNA]</scope>
    <source>
        <strain evidence="3">CM1030</strain>
        <tissue evidence="3">Blood</tissue>
    </source>
</reference>
<organism evidence="3 4">
    <name type="scientific">Cirrhinus mrigala</name>
    <name type="common">Mrigala</name>
    <dbReference type="NCBI Taxonomy" id="683832"/>
    <lineage>
        <taxon>Eukaryota</taxon>
        <taxon>Metazoa</taxon>
        <taxon>Chordata</taxon>
        <taxon>Craniata</taxon>
        <taxon>Vertebrata</taxon>
        <taxon>Euteleostomi</taxon>
        <taxon>Actinopterygii</taxon>
        <taxon>Neopterygii</taxon>
        <taxon>Teleostei</taxon>
        <taxon>Ostariophysi</taxon>
        <taxon>Cypriniformes</taxon>
        <taxon>Cyprinidae</taxon>
        <taxon>Labeoninae</taxon>
        <taxon>Labeonini</taxon>
        <taxon>Cirrhinus</taxon>
    </lineage>
</organism>
<dbReference type="Gene3D" id="3.80.10.10">
    <property type="entry name" value="Ribonuclease Inhibitor"/>
    <property type="match status" value="1"/>
</dbReference>
<dbReference type="InterPro" id="IPR032675">
    <property type="entry name" value="LRR_dom_sf"/>
</dbReference>
<evidence type="ECO:0000313" key="4">
    <source>
        <dbReference type="Proteomes" id="UP001529510"/>
    </source>
</evidence>
<dbReference type="PANTHER" id="PTHR24106">
    <property type="entry name" value="NACHT, LRR AND CARD DOMAINS-CONTAINING"/>
    <property type="match status" value="1"/>
</dbReference>
<keyword evidence="1" id="KW-0433">Leucine-rich repeat</keyword>
<keyword evidence="2" id="KW-0677">Repeat</keyword>
<protein>
    <submittedName>
        <fullName evidence="3">Uncharacterized protein</fullName>
    </submittedName>
</protein>
<dbReference type="EMBL" id="JAMKFB020000531">
    <property type="protein sequence ID" value="KAL0149123.1"/>
    <property type="molecule type" value="Genomic_DNA"/>
</dbReference>